<comment type="caution">
    <text evidence="2">The sequence shown here is derived from an EMBL/GenBank/DDBJ whole genome shotgun (WGS) entry which is preliminary data.</text>
</comment>
<dbReference type="AlphaFoldDB" id="A0AAD7TM37"/>
<sequence length="89" mass="9579">MLHLASSIPPETSAVLDRGPEAAKTERSGYSGRYVLWVQSSEGFANQSSALIGSLAQRLVLWRSSVSPPLRIAAFKILIVGQKPSREVG</sequence>
<proteinExistence type="predicted"/>
<evidence type="ECO:0000256" key="1">
    <source>
        <dbReference type="SAM" id="MobiDB-lite"/>
    </source>
</evidence>
<feature type="region of interest" description="Disordered" evidence="1">
    <location>
        <begin position="1"/>
        <end position="22"/>
    </location>
</feature>
<gene>
    <name evidence="2" type="ORF">ONZ51_g9032</name>
</gene>
<accession>A0AAD7TM37</accession>
<protein>
    <submittedName>
        <fullName evidence="2">Uncharacterized protein</fullName>
    </submittedName>
</protein>
<evidence type="ECO:0000313" key="2">
    <source>
        <dbReference type="EMBL" id="KAJ8469363.1"/>
    </source>
</evidence>
<name>A0AAD7TM37_9APHY</name>
<dbReference type="Proteomes" id="UP001215151">
    <property type="component" value="Unassembled WGS sequence"/>
</dbReference>
<evidence type="ECO:0000313" key="3">
    <source>
        <dbReference type="Proteomes" id="UP001215151"/>
    </source>
</evidence>
<dbReference type="EMBL" id="JAPEVG010000293">
    <property type="protein sequence ID" value="KAJ8469363.1"/>
    <property type="molecule type" value="Genomic_DNA"/>
</dbReference>
<reference evidence="2" key="1">
    <citation type="submission" date="2022-11" db="EMBL/GenBank/DDBJ databases">
        <title>Genome Sequence of Cubamyces cubensis.</title>
        <authorList>
            <person name="Buettner E."/>
        </authorList>
    </citation>
    <scope>NUCLEOTIDE SEQUENCE</scope>
    <source>
        <strain evidence="2">MPL-01</strain>
    </source>
</reference>
<keyword evidence="3" id="KW-1185">Reference proteome</keyword>
<organism evidence="2 3">
    <name type="scientific">Trametes cubensis</name>
    <dbReference type="NCBI Taxonomy" id="1111947"/>
    <lineage>
        <taxon>Eukaryota</taxon>
        <taxon>Fungi</taxon>
        <taxon>Dikarya</taxon>
        <taxon>Basidiomycota</taxon>
        <taxon>Agaricomycotina</taxon>
        <taxon>Agaricomycetes</taxon>
        <taxon>Polyporales</taxon>
        <taxon>Polyporaceae</taxon>
        <taxon>Trametes</taxon>
    </lineage>
</organism>